<dbReference type="Pfam" id="PF00628">
    <property type="entry name" value="PHD"/>
    <property type="match status" value="1"/>
</dbReference>
<dbReference type="EMBL" id="NIVC01000876">
    <property type="protein sequence ID" value="PAA75535.1"/>
    <property type="molecule type" value="Genomic_DNA"/>
</dbReference>
<dbReference type="PANTHER" id="PTHR14140:SF45">
    <property type="entry name" value="RING-TYPE E3 UBIQUITIN TRANSFERASE"/>
    <property type="match status" value="1"/>
</dbReference>
<dbReference type="PROSITE" id="PS50053">
    <property type="entry name" value="UBIQUITIN_2"/>
    <property type="match status" value="1"/>
</dbReference>
<dbReference type="SMART" id="SM00249">
    <property type="entry name" value="PHD"/>
    <property type="match status" value="1"/>
</dbReference>
<dbReference type="PROSITE" id="PS50089">
    <property type="entry name" value="ZF_RING_2"/>
    <property type="match status" value="1"/>
</dbReference>
<feature type="region of interest" description="Disordered" evidence="14">
    <location>
        <begin position="80"/>
        <end position="103"/>
    </location>
</feature>
<dbReference type="Gene3D" id="2.30.30.1150">
    <property type="match status" value="1"/>
</dbReference>
<dbReference type="Gene3D" id="2.30.30.140">
    <property type="match status" value="1"/>
</dbReference>
<keyword evidence="9" id="KW-0238">DNA-binding</keyword>
<dbReference type="UniPathway" id="UPA00143"/>
<keyword evidence="5" id="KW-0479">Metal-binding</keyword>
<dbReference type="Gene3D" id="2.30.280.10">
    <property type="entry name" value="SRA-YDG"/>
    <property type="match status" value="1"/>
</dbReference>
<dbReference type="FunFam" id="2.30.280.10:FF:000004">
    <property type="entry name" value="E3 ubiquitin-protein ligase UHRF2"/>
    <property type="match status" value="1"/>
</dbReference>
<evidence type="ECO:0000256" key="12">
    <source>
        <dbReference type="PROSITE-ProRule" id="PRU00175"/>
    </source>
</evidence>
<dbReference type="Pfam" id="PF00240">
    <property type="entry name" value="ubiquitin"/>
    <property type="match status" value="1"/>
</dbReference>
<dbReference type="SMART" id="SM00213">
    <property type="entry name" value="UBQ"/>
    <property type="match status" value="1"/>
</dbReference>
<feature type="domain" description="YDG" evidence="18">
    <location>
        <begin position="422"/>
        <end position="586"/>
    </location>
</feature>
<evidence type="ECO:0000256" key="5">
    <source>
        <dbReference type="ARBA" id="ARBA00022723"/>
    </source>
</evidence>
<dbReference type="PROSITE" id="PS50016">
    <property type="entry name" value="ZF_PHD_2"/>
    <property type="match status" value="1"/>
</dbReference>
<evidence type="ECO:0000256" key="8">
    <source>
        <dbReference type="ARBA" id="ARBA00022833"/>
    </source>
</evidence>
<dbReference type="GO" id="GO:0061630">
    <property type="term" value="F:ubiquitin protein ligase activity"/>
    <property type="evidence" value="ECO:0007669"/>
    <property type="project" value="UniProtKB-EC"/>
</dbReference>
<dbReference type="OrthoDB" id="2270193at2759"/>
<evidence type="ECO:0000256" key="14">
    <source>
        <dbReference type="SAM" id="MobiDB-lite"/>
    </source>
</evidence>
<dbReference type="Pfam" id="PF02182">
    <property type="entry name" value="SAD_SRA"/>
    <property type="match status" value="1"/>
</dbReference>
<dbReference type="GO" id="GO:0044027">
    <property type="term" value="P:negative regulation of gene expression via chromosomal CpG island methylation"/>
    <property type="evidence" value="ECO:0007669"/>
    <property type="project" value="TreeGrafter"/>
</dbReference>
<dbReference type="InterPro" id="IPR021991">
    <property type="entry name" value="TTD_dom"/>
</dbReference>
<dbReference type="Proteomes" id="UP000215902">
    <property type="component" value="Unassembled WGS sequence"/>
</dbReference>
<dbReference type="GO" id="GO:0005634">
    <property type="term" value="C:nucleus"/>
    <property type="evidence" value="ECO:0007669"/>
    <property type="project" value="UniProtKB-SubCell"/>
</dbReference>
<evidence type="ECO:0000256" key="6">
    <source>
        <dbReference type="ARBA" id="ARBA00022771"/>
    </source>
</evidence>
<dbReference type="InterPro" id="IPR001965">
    <property type="entry name" value="Znf_PHD"/>
</dbReference>
<feature type="domain" description="Ubiquitin-like" evidence="16">
    <location>
        <begin position="1"/>
        <end position="73"/>
    </location>
</feature>
<dbReference type="InterPro" id="IPR015947">
    <property type="entry name" value="PUA-like_sf"/>
</dbReference>
<evidence type="ECO:0000313" key="20">
    <source>
        <dbReference type="Proteomes" id="UP000215902"/>
    </source>
</evidence>
<feature type="domain" description="RING-type" evidence="17">
    <location>
        <begin position="717"/>
        <end position="757"/>
    </location>
</feature>
<dbReference type="AlphaFoldDB" id="A0A267FP13"/>
<keyword evidence="7" id="KW-0833">Ubl conjugation pathway</keyword>
<dbReference type="Pfam" id="PF12148">
    <property type="entry name" value="TTD"/>
    <property type="match status" value="1"/>
</dbReference>
<dbReference type="CDD" id="cd20387">
    <property type="entry name" value="Tudor_UHRF_rpt1"/>
    <property type="match status" value="1"/>
</dbReference>
<name>A0A267FP13_9PLAT</name>
<evidence type="ECO:0000259" key="15">
    <source>
        <dbReference type="PROSITE" id="PS50016"/>
    </source>
</evidence>
<dbReference type="InterPro" id="IPR003105">
    <property type="entry name" value="SRA_YDG"/>
</dbReference>
<dbReference type="SUPFAM" id="SSF54236">
    <property type="entry name" value="Ubiquitin-like"/>
    <property type="match status" value="1"/>
</dbReference>
<dbReference type="InterPro" id="IPR029071">
    <property type="entry name" value="Ubiquitin-like_domsf"/>
</dbReference>
<evidence type="ECO:0000256" key="10">
    <source>
        <dbReference type="ARBA" id="ARBA00023242"/>
    </source>
</evidence>
<evidence type="ECO:0000259" key="18">
    <source>
        <dbReference type="PROSITE" id="PS51015"/>
    </source>
</evidence>
<dbReference type="STRING" id="282301.A0A267FP13"/>
<keyword evidence="8" id="KW-0862">Zinc</keyword>
<proteinExistence type="predicted"/>
<feature type="domain" description="PHD-type" evidence="15">
    <location>
        <begin position="319"/>
        <end position="369"/>
    </location>
</feature>
<dbReference type="CDD" id="cd20388">
    <property type="entry name" value="Tudor_UHRF_rpt2"/>
    <property type="match status" value="1"/>
</dbReference>
<accession>A0A267FP13</accession>
<feature type="compositionally biased region" description="Basic and acidic residues" evidence="14">
    <location>
        <begin position="88"/>
        <end position="103"/>
    </location>
</feature>
<evidence type="ECO:0000256" key="13">
    <source>
        <dbReference type="PROSITE-ProRule" id="PRU00358"/>
    </source>
</evidence>
<keyword evidence="10 13" id="KW-0539">Nucleus</keyword>
<dbReference type="EC" id="2.3.2.27" evidence="3"/>
<feature type="compositionally biased region" description="Low complexity" evidence="14">
    <location>
        <begin position="624"/>
        <end position="641"/>
    </location>
</feature>
<evidence type="ECO:0000256" key="11">
    <source>
        <dbReference type="ARBA" id="ARBA00023306"/>
    </source>
</evidence>
<evidence type="ECO:0000313" key="19">
    <source>
        <dbReference type="EMBL" id="PAA75535.1"/>
    </source>
</evidence>
<dbReference type="SUPFAM" id="SSF88697">
    <property type="entry name" value="PUA domain-like"/>
    <property type="match status" value="1"/>
</dbReference>
<feature type="region of interest" description="Disordered" evidence="14">
    <location>
        <begin position="616"/>
        <end position="676"/>
    </location>
</feature>
<dbReference type="InterPro" id="IPR011011">
    <property type="entry name" value="Znf_FYVE_PHD"/>
</dbReference>
<dbReference type="GO" id="GO:0003677">
    <property type="term" value="F:DNA binding"/>
    <property type="evidence" value="ECO:0007669"/>
    <property type="project" value="UniProtKB-KW"/>
</dbReference>
<dbReference type="InterPro" id="IPR045134">
    <property type="entry name" value="UHRF1/2-like"/>
</dbReference>
<comment type="catalytic activity">
    <reaction evidence="1">
        <text>S-ubiquitinyl-[E2 ubiquitin-conjugating enzyme]-L-cysteine + [acceptor protein]-L-lysine = [E2 ubiquitin-conjugating enzyme]-L-cysteine + N(6)-ubiquitinyl-[acceptor protein]-L-lysine.</text>
        <dbReference type="EC" id="2.3.2.27"/>
    </reaction>
</comment>
<dbReference type="Gene3D" id="3.30.40.10">
    <property type="entry name" value="Zinc/RING finger domain, C3HC4 (zinc finger)"/>
    <property type="match status" value="1"/>
</dbReference>
<dbReference type="SMART" id="SM00466">
    <property type="entry name" value="SRA"/>
    <property type="match status" value="1"/>
</dbReference>
<organism evidence="19 20">
    <name type="scientific">Macrostomum lignano</name>
    <dbReference type="NCBI Taxonomy" id="282301"/>
    <lineage>
        <taxon>Eukaryota</taxon>
        <taxon>Metazoa</taxon>
        <taxon>Spiralia</taxon>
        <taxon>Lophotrochozoa</taxon>
        <taxon>Platyhelminthes</taxon>
        <taxon>Rhabditophora</taxon>
        <taxon>Macrostomorpha</taxon>
        <taxon>Macrostomida</taxon>
        <taxon>Macrostomidae</taxon>
        <taxon>Macrostomum</taxon>
    </lineage>
</organism>
<sequence>MYINVRSMDGQSMQLRDISKRTSVKELRRLIAAARPDAAVDRQRLFFRGKLLVDEHTLFEYGVQINDVIQLMLAAQQPVAGGDSENSDEARDAEPADSSEEFKHNEDCLAGSLYEPGDRVDVRDPTMGCWFEARVAAIRKRIDTDVDEVSRAPAGALADWEAAGADDGCVYQVVFEDDAELKIAVFTRNLRPRASQRVTLGQLTEGQTVLCNHNYDNPAAVGYWYDATVESVGRAEARATVYVGPQLVPVAERRLRPQDTVYAVLRPSAAEVAADGPKAWRSNLTDVLLASSTSSNKELRPTAVSCQHCRDKPDRPCRHCGCSVCAGKADQDRLLLCDECDKAFHTFCLTPALEAVPDDDWYCSDCKRDTSQVVLAGQKLKATKKAAAAAAAAAEGKRDWGKGFACSGRTKTCTLVPTNHFGPVPSVEVGQSWMFRLQVSEAGVHRPPVSGIAGRDAEGAYSIVLSGGYEDDVDNGDEFLYTGSGGRDLSGNRRTAAQSCDQELTRMNRALARNVAAPINELDGADAGARWREGKPVRVVRNYKAAKHSKFAPTVGNRYDGIYKVVKYWPHVGKSGFRVWRYLMRRDDPVPAPWTPEGRKRVESLGLKMELPEGYREDGQEENSAPSAAPSAASAAAAAGSAEKKRRGRKRKAAAEDEAAAASSEQQQKKPRYSPDSELTAAIEADQVNSSRWREALDSGADGIREFRSAVERIFTCVVCCDLVGLRPATTPCGHNACLDCLQRSLDAGLAACPVCRAGLAQDQLAVNHRLAKALSLVFPGLA</sequence>
<dbReference type="PANTHER" id="PTHR14140">
    <property type="entry name" value="E3 UBIQUITIN-PROTEIN LIGASE UHRF-RELATED"/>
    <property type="match status" value="1"/>
</dbReference>
<dbReference type="GO" id="GO:0008270">
    <property type="term" value="F:zinc ion binding"/>
    <property type="evidence" value="ECO:0007669"/>
    <property type="project" value="UniProtKB-KW"/>
</dbReference>
<dbReference type="SUPFAM" id="SSF57903">
    <property type="entry name" value="FYVE/PHD zinc finger"/>
    <property type="match status" value="1"/>
</dbReference>
<evidence type="ECO:0000259" key="16">
    <source>
        <dbReference type="PROSITE" id="PS50053"/>
    </source>
</evidence>
<reference evidence="19 20" key="1">
    <citation type="submission" date="2017-06" db="EMBL/GenBank/DDBJ databases">
        <title>A platform for efficient transgenesis in Macrostomum lignano, a flatworm model organism for stem cell research.</title>
        <authorList>
            <person name="Berezikov E."/>
        </authorList>
    </citation>
    <scope>NUCLEOTIDE SEQUENCE [LARGE SCALE GENOMIC DNA]</scope>
    <source>
        <strain evidence="19">DV1</strain>
        <tissue evidence="19">Whole organism</tissue>
    </source>
</reference>
<gene>
    <name evidence="19" type="ORF">BOX15_Mlig006972g3</name>
</gene>
<dbReference type="GO" id="GO:0016567">
    <property type="term" value="P:protein ubiquitination"/>
    <property type="evidence" value="ECO:0007669"/>
    <property type="project" value="UniProtKB-UniPathway"/>
</dbReference>
<comment type="subcellular location">
    <subcellularLocation>
        <location evidence="13">Nucleus</location>
    </subcellularLocation>
</comment>
<evidence type="ECO:0000256" key="2">
    <source>
        <dbReference type="ARBA" id="ARBA00004906"/>
    </source>
</evidence>
<dbReference type="InterPro" id="IPR001841">
    <property type="entry name" value="Znf_RING"/>
</dbReference>
<keyword evidence="20" id="KW-1185">Reference proteome</keyword>
<evidence type="ECO:0000259" key="17">
    <source>
        <dbReference type="PROSITE" id="PS50089"/>
    </source>
</evidence>
<evidence type="ECO:0000256" key="9">
    <source>
        <dbReference type="ARBA" id="ARBA00023125"/>
    </source>
</evidence>
<dbReference type="InterPro" id="IPR019787">
    <property type="entry name" value="Znf_PHD-finger"/>
</dbReference>
<keyword evidence="11" id="KW-0131">Cell cycle</keyword>
<evidence type="ECO:0000256" key="4">
    <source>
        <dbReference type="ARBA" id="ARBA00022679"/>
    </source>
</evidence>
<evidence type="ECO:0000256" key="1">
    <source>
        <dbReference type="ARBA" id="ARBA00000900"/>
    </source>
</evidence>
<protein>
    <recommendedName>
        <fullName evidence="3">RING-type E3 ubiquitin transferase</fullName>
        <ecNumber evidence="3">2.3.2.27</ecNumber>
    </recommendedName>
</protein>
<evidence type="ECO:0000256" key="7">
    <source>
        <dbReference type="ARBA" id="ARBA00022786"/>
    </source>
</evidence>
<keyword evidence="6 12" id="KW-0863">Zinc-finger</keyword>
<dbReference type="InterPro" id="IPR036987">
    <property type="entry name" value="SRA-YDG_sf"/>
</dbReference>
<comment type="pathway">
    <text evidence="2">Protein modification; protein ubiquitination.</text>
</comment>
<dbReference type="SMART" id="SM00184">
    <property type="entry name" value="RING"/>
    <property type="match status" value="2"/>
</dbReference>
<dbReference type="InterPro" id="IPR013083">
    <property type="entry name" value="Znf_RING/FYVE/PHD"/>
</dbReference>
<evidence type="ECO:0000256" key="3">
    <source>
        <dbReference type="ARBA" id="ARBA00012483"/>
    </source>
</evidence>
<dbReference type="PROSITE" id="PS51015">
    <property type="entry name" value="YDG"/>
    <property type="match status" value="1"/>
</dbReference>
<dbReference type="CDD" id="cd15525">
    <property type="entry name" value="PHD_UHRF1_2"/>
    <property type="match status" value="1"/>
</dbReference>
<comment type="caution">
    <text evidence="19">The sequence shown here is derived from an EMBL/GenBank/DDBJ whole genome shotgun (WGS) entry which is preliminary data.</text>
</comment>
<dbReference type="SUPFAM" id="SSF57850">
    <property type="entry name" value="RING/U-box"/>
    <property type="match status" value="1"/>
</dbReference>
<dbReference type="InterPro" id="IPR000626">
    <property type="entry name" value="Ubiquitin-like_dom"/>
</dbReference>
<dbReference type="Gene3D" id="3.10.20.90">
    <property type="entry name" value="Phosphatidylinositol 3-kinase Catalytic Subunit, Chain A, domain 1"/>
    <property type="match status" value="1"/>
</dbReference>
<keyword evidence="4" id="KW-0808">Transferase</keyword>